<dbReference type="AlphaFoldDB" id="A0A0E9WPN6"/>
<feature type="region of interest" description="Disordered" evidence="1">
    <location>
        <begin position="63"/>
        <end position="83"/>
    </location>
</feature>
<protein>
    <submittedName>
        <fullName evidence="2">Uncharacterized protein</fullName>
    </submittedName>
</protein>
<organism evidence="2">
    <name type="scientific">Anguilla anguilla</name>
    <name type="common">European freshwater eel</name>
    <name type="synonym">Muraena anguilla</name>
    <dbReference type="NCBI Taxonomy" id="7936"/>
    <lineage>
        <taxon>Eukaryota</taxon>
        <taxon>Metazoa</taxon>
        <taxon>Chordata</taxon>
        <taxon>Craniata</taxon>
        <taxon>Vertebrata</taxon>
        <taxon>Euteleostomi</taxon>
        <taxon>Actinopterygii</taxon>
        <taxon>Neopterygii</taxon>
        <taxon>Teleostei</taxon>
        <taxon>Anguilliformes</taxon>
        <taxon>Anguillidae</taxon>
        <taxon>Anguilla</taxon>
    </lineage>
</organism>
<feature type="region of interest" description="Disordered" evidence="1">
    <location>
        <begin position="1"/>
        <end position="49"/>
    </location>
</feature>
<evidence type="ECO:0000256" key="1">
    <source>
        <dbReference type="SAM" id="MobiDB-lite"/>
    </source>
</evidence>
<proteinExistence type="predicted"/>
<accession>A0A0E9WPN6</accession>
<sequence length="83" mass="9740">MHKVRKRPKKRRGEKKKEEKKTEKEQNALKSSSSIDHRNNQPLDRISLPARLQCCNNAIAHRQFKIKRETDAREAHTEDTAPP</sequence>
<evidence type="ECO:0000313" key="2">
    <source>
        <dbReference type="EMBL" id="JAH91433.1"/>
    </source>
</evidence>
<name>A0A0E9WPN6_ANGAN</name>
<feature type="compositionally biased region" description="Basic and acidic residues" evidence="1">
    <location>
        <begin position="15"/>
        <end position="27"/>
    </location>
</feature>
<feature type="compositionally biased region" description="Basic residues" evidence="1">
    <location>
        <begin position="1"/>
        <end position="14"/>
    </location>
</feature>
<reference evidence="2" key="2">
    <citation type="journal article" date="2015" name="Fish Shellfish Immunol.">
        <title>Early steps in the European eel (Anguilla anguilla)-Vibrio vulnificus interaction in the gills: Role of the RtxA13 toxin.</title>
        <authorList>
            <person name="Callol A."/>
            <person name="Pajuelo D."/>
            <person name="Ebbesson L."/>
            <person name="Teles M."/>
            <person name="MacKenzie S."/>
            <person name="Amaro C."/>
        </authorList>
    </citation>
    <scope>NUCLEOTIDE SEQUENCE</scope>
</reference>
<dbReference type="EMBL" id="GBXM01017144">
    <property type="protein sequence ID" value="JAH91433.1"/>
    <property type="molecule type" value="Transcribed_RNA"/>
</dbReference>
<reference evidence="2" key="1">
    <citation type="submission" date="2014-11" db="EMBL/GenBank/DDBJ databases">
        <authorList>
            <person name="Amaro Gonzalez C."/>
        </authorList>
    </citation>
    <scope>NUCLEOTIDE SEQUENCE</scope>
</reference>
<feature type="compositionally biased region" description="Basic and acidic residues" evidence="1">
    <location>
        <begin position="66"/>
        <end position="83"/>
    </location>
</feature>